<reference evidence="1" key="2">
    <citation type="journal article" date="2015" name="Fish Shellfish Immunol.">
        <title>Early steps in the European eel (Anguilla anguilla)-Vibrio vulnificus interaction in the gills: Role of the RtxA13 toxin.</title>
        <authorList>
            <person name="Callol A."/>
            <person name="Pajuelo D."/>
            <person name="Ebbesson L."/>
            <person name="Teles M."/>
            <person name="MacKenzie S."/>
            <person name="Amaro C."/>
        </authorList>
    </citation>
    <scope>NUCLEOTIDE SEQUENCE</scope>
</reference>
<name>A0A0E9U0B2_ANGAN</name>
<proteinExistence type="predicted"/>
<sequence length="36" mass="4070">MRKVGKCASKYVYGNTAYVRGEIHKHIFTALFLAPV</sequence>
<dbReference type="AlphaFoldDB" id="A0A0E9U0B2"/>
<protein>
    <submittedName>
        <fullName evidence="1">Uncharacterized protein</fullName>
    </submittedName>
</protein>
<reference evidence="1" key="1">
    <citation type="submission" date="2014-11" db="EMBL/GenBank/DDBJ databases">
        <authorList>
            <person name="Amaro Gonzalez C."/>
        </authorList>
    </citation>
    <scope>NUCLEOTIDE SEQUENCE</scope>
</reference>
<evidence type="ECO:0000313" key="1">
    <source>
        <dbReference type="EMBL" id="JAH59324.1"/>
    </source>
</evidence>
<dbReference type="EMBL" id="GBXM01049253">
    <property type="protein sequence ID" value="JAH59324.1"/>
    <property type="molecule type" value="Transcribed_RNA"/>
</dbReference>
<organism evidence="1">
    <name type="scientific">Anguilla anguilla</name>
    <name type="common">European freshwater eel</name>
    <name type="synonym">Muraena anguilla</name>
    <dbReference type="NCBI Taxonomy" id="7936"/>
    <lineage>
        <taxon>Eukaryota</taxon>
        <taxon>Metazoa</taxon>
        <taxon>Chordata</taxon>
        <taxon>Craniata</taxon>
        <taxon>Vertebrata</taxon>
        <taxon>Euteleostomi</taxon>
        <taxon>Actinopterygii</taxon>
        <taxon>Neopterygii</taxon>
        <taxon>Teleostei</taxon>
        <taxon>Anguilliformes</taxon>
        <taxon>Anguillidae</taxon>
        <taxon>Anguilla</taxon>
    </lineage>
</organism>
<accession>A0A0E9U0B2</accession>